<dbReference type="InterPro" id="IPR038261">
    <property type="entry name" value="GPP34-like_sf"/>
</dbReference>
<dbReference type="Proteomes" id="UP001183604">
    <property type="component" value="Unassembled WGS sequence"/>
</dbReference>
<dbReference type="GO" id="GO:0070273">
    <property type="term" value="F:phosphatidylinositol-4-phosphate binding"/>
    <property type="evidence" value="ECO:0007669"/>
    <property type="project" value="InterPro"/>
</dbReference>
<sequence>MPDVPSPRLVYDALLITSLDDAYKPATGPRVTGLGVGSALLAELVLSQQLIVWADKGVDLVCMDYGGNGERYRPPADSLALWLIEHVRAERTSLSVRDWLDFLSAADVYTKTADHMAMVGLMVRREYRSRWRQRVEIGYEPSDPLIANAAFSRLRRHLSLAEPNLSIEDAFLLALTDAVGLSKPLYNQLPSGARVYAGKRRQALPAALRAVLAHLAAAVADIAITGGR</sequence>
<evidence type="ECO:0000313" key="5">
    <source>
        <dbReference type="EMBL" id="MDA1385147.1"/>
    </source>
</evidence>
<gene>
    <name evidence="6" type="ORF">J2S69_000958</name>
    <name evidence="5" type="ORF">O2L01_09135</name>
</gene>
<dbReference type="Pfam" id="PF05719">
    <property type="entry name" value="GPP34"/>
    <property type="match status" value="1"/>
</dbReference>
<dbReference type="AlphaFoldDB" id="A0A9X3PLJ6"/>
<evidence type="ECO:0000256" key="1">
    <source>
        <dbReference type="ARBA" id="ARBA00004255"/>
    </source>
</evidence>
<keyword evidence="4" id="KW-0472">Membrane</keyword>
<dbReference type="Proteomes" id="UP001145799">
    <property type="component" value="Unassembled WGS sequence"/>
</dbReference>
<dbReference type="RefSeq" id="WP_270121611.1">
    <property type="nucleotide sequence ID" value="NZ_BAAAOM010000002.1"/>
</dbReference>
<evidence type="ECO:0000256" key="2">
    <source>
        <dbReference type="ARBA" id="ARBA00023034"/>
    </source>
</evidence>
<dbReference type="GO" id="GO:0005737">
    <property type="term" value="C:cytoplasm"/>
    <property type="evidence" value="ECO:0007669"/>
    <property type="project" value="UniProtKB-ARBA"/>
</dbReference>
<evidence type="ECO:0000313" key="8">
    <source>
        <dbReference type="Proteomes" id="UP001183604"/>
    </source>
</evidence>
<dbReference type="InterPro" id="IPR008628">
    <property type="entry name" value="GPP34-like"/>
</dbReference>
<evidence type="ECO:0000256" key="4">
    <source>
        <dbReference type="ARBA" id="ARBA00023136"/>
    </source>
</evidence>
<accession>A0A9X3PLJ6</accession>
<evidence type="ECO:0000313" key="6">
    <source>
        <dbReference type="EMBL" id="MDR7337239.1"/>
    </source>
</evidence>
<proteinExistence type="predicted"/>
<comment type="subcellular location">
    <subcellularLocation>
        <location evidence="1">Golgi apparatus membrane</location>
        <topology evidence="1">Peripheral membrane protein</topology>
        <orientation evidence="1">Cytoplasmic side</orientation>
    </subcellularLocation>
</comment>
<dbReference type="GO" id="GO:0012505">
    <property type="term" value="C:endomembrane system"/>
    <property type="evidence" value="ECO:0007669"/>
    <property type="project" value="UniProtKB-ARBA"/>
</dbReference>
<evidence type="ECO:0000313" key="7">
    <source>
        <dbReference type="Proteomes" id="UP001145799"/>
    </source>
</evidence>
<reference evidence="6 8" key="2">
    <citation type="submission" date="2023-07" db="EMBL/GenBank/DDBJ databases">
        <title>Sequencing the genomes of 1000 actinobacteria strains.</title>
        <authorList>
            <person name="Klenk H.-P."/>
        </authorList>
    </citation>
    <scope>NUCLEOTIDE SEQUENCE [LARGE SCALE GENOMIC DNA]</scope>
    <source>
        <strain evidence="6 8">DSM 44724</strain>
    </source>
</reference>
<dbReference type="EMBL" id="JAVDYD010000001">
    <property type="protein sequence ID" value="MDR7337239.1"/>
    <property type="molecule type" value="Genomic_DNA"/>
</dbReference>
<dbReference type="EMBL" id="JAPZVQ010000004">
    <property type="protein sequence ID" value="MDA1385147.1"/>
    <property type="molecule type" value="Genomic_DNA"/>
</dbReference>
<organism evidence="5 7">
    <name type="scientific">Glycomyces lechevalierae</name>
    <dbReference type="NCBI Taxonomy" id="256034"/>
    <lineage>
        <taxon>Bacteria</taxon>
        <taxon>Bacillati</taxon>
        <taxon>Actinomycetota</taxon>
        <taxon>Actinomycetes</taxon>
        <taxon>Glycomycetales</taxon>
        <taxon>Glycomycetaceae</taxon>
        <taxon>Glycomyces</taxon>
    </lineage>
</organism>
<dbReference type="Gene3D" id="1.10.3630.10">
    <property type="entry name" value="yeast vps74-n-term truncation variant domain like"/>
    <property type="match status" value="1"/>
</dbReference>
<keyword evidence="8" id="KW-1185">Reference proteome</keyword>
<protein>
    <submittedName>
        <fullName evidence="5">GPP34 family phosphoprotein</fullName>
    </submittedName>
</protein>
<comment type="caution">
    <text evidence="5">The sequence shown here is derived from an EMBL/GenBank/DDBJ whole genome shotgun (WGS) entry which is preliminary data.</text>
</comment>
<keyword evidence="2" id="KW-0333">Golgi apparatus</keyword>
<keyword evidence="3" id="KW-0446">Lipid-binding</keyword>
<reference evidence="5" key="1">
    <citation type="submission" date="2022-12" db="EMBL/GenBank/DDBJ databases">
        <title>Gycomyces niveus sp.nov., a novel actinomycete isolated from soil in Shouguang.</title>
        <authorList>
            <person name="Yang X."/>
        </authorList>
    </citation>
    <scope>NUCLEOTIDE SEQUENCE</scope>
    <source>
        <strain evidence="5">DSM 44724</strain>
    </source>
</reference>
<name>A0A9X3PLJ6_9ACTN</name>
<evidence type="ECO:0000256" key="3">
    <source>
        <dbReference type="ARBA" id="ARBA00023121"/>
    </source>
</evidence>